<dbReference type="InterPro" id="IPR006683">
    <property type="entry name" value="Thioestr_dom"/>
</dbReference>
<organism evidence="4 5">
    <name type="scientific">Laceyella putida</name>
    <dbReference type="NCBI Taxonomy" id="110101"/>
    <lineage>
        <taxon>Bacteria</taxon>
        <taxon>Bacillati</taxon>
        <taxon>Bacillota</taxon>
        <taxon>Bacilli</taxon>
        <taxon>Bacillales</taxon>
        <taxon>Thermoactinomycetaceae</taxon>
        <taxon>Laceyella</taxon>
    </lineage>
</organism>
<gene>
    <name evidence="4" type="ORF">ACFQNG_08975</name>
</gene>
<comment type="caution">
    <text evidence="4">The sequence shown here is derived from an EMBL/GenBank/DDBJ whole genome shotgun (WGS) entry which is preliminary data.</text>
</comment>
<dbReference type="SUPFAM" id="SSF54637">
    <property type="entry name" value="Thioesterase/thiol ester dehydrase-isomerase"/>
    <property type="match status" value="1"/>
</dbReference>
<keyword evidence="2 4" id="KW-0378">Hydrolase</keyword>
<comment type="similarity">
    <text evidence="1">Belongs to the thioesterase PaaI family.</text>
</comment>
<dbReference type="RefSeq" id="WP_379864581.1">
    <property type="nucleotide sequence ID" value="NZ_JBHTBW010000021.1"/>
</dbReference>
<dbReference type="NCBIfam" id="TIGR00369">
    <property type="entry name" value="unchar_dom_1"/>
    <property type="match status" value="1"/>
</dbReference>
<evidence type="ECO:0000313" key="4">
    <source>
        <dbReference type="EMBL" id="MFC7441290.1"/>
    </source>
</evidence>
<reference evidence="5" key="1">
    <citation type="journal article" date="2019" name="Int. J. Syst. Evol. Microbiol.">
        <title>The Global Catalogue of Microorganisms (GCM) 10K type strain sequencing project: providing services to taxonomists for standard genome sequencing and annotation.</title>
        <authorList>
            <consortium name="The Broad Institute Genomics Platform"/>
            <consortium name="The Broad Institute Genome Sequencing Center for Infectious Disease"/>
            <person name="Wu L."/>
            <person name="Ma J."/>
        </authorList>
    </citation>
    <scope>NUCLEOTIDE SEQUENCE [LARGE SCALE GENOMIC DNA]</scope>
    <source>
        <strain evidence="5">CGMCC 1.12942</strain>
    </source>
</reference>
<evidence type="ECO:0000259" key="3">
    <source>
        <dbReference type="Pfam" id="PF03061"/>
    </source>
</evidence>
<dbReference type="Pfam" id="PF03061">
    <property type="entry name" value="4HBT"/>
    <property type="match status" value="1"/>
</dbReference>
<accession>A0ABW2RK22</accession>
<dbReference type="CDD" id="cd03443">
    <property type="entry name" value="PaaI_thioesterase"/>
    <property type="match status" value="1"/>
</dbReference>
<dbReference type="InterPro" id="IPR039298">
    <property type="entry name" value="ACOT13"/>
</dbReference>
<dbReference type="PANTHER" id="PTHR21660:SF1">
    <property type="entry name" value="ACYL-COENZYME A THIOESTERASE 13"/>
    <property type="match status" value="1"/>
</dbReference>
<dbReference type="InterPro" id="IPR029069">
    <property type="entry name" value="HotDog_dom_sf"/>
</dbReference>
<name>A0ABW2RK22_9BACL</name>
<dbReference type="Gene3D" id="3.10.129.10">
    <property type="entry name" value="Hotdog Thioesterase"/>
    <property type="match status" value="1"/>
</dbReference>
<dbReference type="Proteomes" id="UP001596500">
    <property type="component" value="Unassembled WGS sequence"/>
</dbReference>
<evidence type="ECO:0000256" key="1">
    <source>
        <dbReference type="ARBA" id="ARBA00008324"/>
    </source>
</evidence>
<dbReference type="EMBL" id="JBHTBW010000021">
    <property type="protein sequence ID" value="MFC7441290.1"/>
    <property type="molecule type" value="Genomic_DNA"/>
</dbReference>
<evidence type="ECO:0000313" key="5">
    <source>
        <dbReference type="Proteomes" id="UP001596500"/>
    </source>
</evidence>
<dbReference type="PANTHER" id="PTHR21660">
    <property type="entry name" value="THIOESTERASE SUPERFAMILY MEMBER-RELATED"/>
    <property type="match status" value="1"/>
</dbReference>
<dbReference type="InterPro" id="IPR003736">
    <property type="entry name" value="PAAI_dom"/>
</dbReference>
<dbReference type="GO" id="GO:0016787">
    <property type="term" value="F:hydrolase activity"/>
    <property type="evidence" value="ECO:0007669"/>
    <property type="project" value="UniProtKB-KW"/>
</dbReference>
<feature type="domain" description="Thioesterase" evidence="3">
    <location>
        <begin position="71"/>
        <end position="147"/>
    </location>
</feature>
<evidence type="ECO:0000256" key="2">
    <source>
        <dbReference type="ARBA" id="ARBA00022801"/>
    </source>
</evidence>
<keyword evidence="5" id="KW-1185">Reference proteome</keyword>
<sequence>MNLNEELHHILHEGTEEEKEILALAVQAIKQKRERHSAYISGFMGLKGRFVDENEYEFCVPVTPFMLNKAGMVHGGITATLADSTIGSLINQRLPQGYKGAVTVELKVNYLKPGFGKELISRAKLVHMGSTLATATCEITNEKGKLIAFTTGTFYMIRK</sequence>
<dbReference type="EC" id="3.1.2.-" evidence="4"/>
<proteinExistence type="inferred from homology"/>
<protein>
    <submittedName>
        <fullName evidence="4">PaaI family thioesterase</fullName>
        <ecNumber evidence="4">3.1.2.-</ecNumber>
    </submittedName>
</protein>